<dbReference type="EMBL" id="AP012204">
    <property type="protein sequence ID" value="BAK34051.1"/>
    <property type="molecule type" value="Genomic_DNA"/>
</dbReference>
<dbReference type="SUPFAM" id="SSF51735">
    <property type="entry name" value="NAD(P)-binding Rossmann-fold domains"/>
    <property type="match status" value="1"/>
</dbReference>
<gene>
    <name evidence="4" type="ordered locus">MLP_10370</name>
</gene>
<evidence type="ECO:0000259" key="3">
    <source>
        <dbReference type="Pfam" id="PF01370"/>
    </source>
</evidence>
<keyword evidence="5" id="KW-1185">Reference proteome</keyword>
<dbReference type="Gene3D" id="3.90.25.10">
    <property type="entry name" value="UDP-galactose 4-epimerase, domain 1"/>
    <property type="match status" value="1"/>
</dbReference>
<keyword evidence="2" id="KW-0119">Carbohydrate metabolism</keyword>
<dbReference type="InterPro" id="IPR036291">
    <property type="entry name" value="NAD(P)-bd_dom_sf"/>
</dbReference>
<accession>F5XMX8</accession>
<dbReference type="OrthoDB" id="9795501at2"/>
<dbReference type="HOGENOM" id="CLU_007383_19_0_11"/>
<dbReference type="PANTHER" id="PTHR43103">
    <property type="entry name" value="NUCLEOSIDE-DIPHOSPHATE-SUGAR EPIMERASE"/>
    <property type="match status" value="1"/>
</dbReference>
<keyword evidence="1" id="KW-0521">NADP</keyword>
<dbReference type="KEGG" id="mph:MLP_10370"/>
<organism evidence="4 5">
    <name type="scientific">Microlunatus phosphovorus (strain ATCC 700054 / DSM 10555 / JCM 9379 / NBRC 101784 / NCIMB 13414 / VKM Ac-1990 / NM-1)</name>
    <dbReference type="NCBI Taxonomy" id="1032480"/>
    <lineage>
        <taxon>Bacteria</taxon>
        <taxon>Bacillati</taxon>
        <taxon>Actinomycetota</taxon>
        <taxon>Actinomycetes</taxon>
        <taxon>Propionibacteriales</taxon>
        <taxon>Propionibacteriaceae</taxon>
        <taxon>Microlunatus</taxon>
    </lineage>
</organism>
<dbReference type="RefSeq" id="WP_013861934.1">
    <property type="nucleotide sequence ID" value="NC_015635.1"/>
</dbReference>
<evidence type="ECO:0000256" key="2">
    <source>
        <dbReference type="ARBA" id="ARBA00023277"/>
    </source>
</evidence>
<evidence type="ECO:0000256" key="1">
    <source>
        <dbReference type="ARBA" id="ARBA00022857"/>
    </source>
</evidence>
<dbReference type="PANTHER" id="PTHR43103:SF3">
    <property type="entry name" value="ADP-L-GLYCERO-D-MANNO-HEPTOSE-6-EPIMERASE"/>
    <property type="match status" value="1"/>
</dbReference>
<sequence>MRVVITGGAGFLGYRLAEALQQKGSLVVADGESEPIEEIVLFDQPGGVARLTDLPATWRAVGGDVAGADFGALLGDGPVGVFHLASIVSGEGERDFDLAMRVNLDGARQLLEACRAHPHPVRLTTTSSLAVFGPASGDTVDDDSLVQPATTYGMTKAVLELLINDYGRKGFVDGRAARLPTVIIRPGVPNAAASSAASGVFREPLKGVDCQLPFPLETVMAVASVESIIDNLILLHEAPAEVLEGRRTVTLPSISVTFAEMVETLQQAVPADQLGAVTVQPDPAVQAIVSSWPTHVEGTRGVGFGLRPTDDLATTLAAYRARYC</sequence>
<evidence type="ECO:0000313" key="4">
    <source>
        <dbReference type="EMBL" id="BAK34051.1"/>
    </source>
</evidence>
<protein>
    <submittedName>
        <fullName evidence="4">Putative dehydrogenase</fullName>
    </submittedName>
</protein>
<dbReference type="Gene3D" id="3.40.50.720">
    <property type="entry name" value="NAD(P)-binding Rossmann-like Domain"/>
    <property type="match status" value="1"/>
</dbReference>
<dbReference type="Proteomes" id="UP000007947">
    <property type="component" value="Chromosome"/>
</dbReference>
<dbReference type="AlphaFoldDB" id="F5XMX8"/>
<name>F5XMX8_MICPN</name>
<proteinExistence type="predicted"/>
<evidence type="ECO:0000313" key="5">
    <source>
        <dbReference type="Proteomes" id="UP000007947"/>
    </source>
</evidence>
<reference evidence="4 5" key="1">
    <citation type="submission" date="2011-05" db="EMBL/GenBank/DDBJ databases">
        <title>Whole genome sequence of Microlunatus phosphovorus NM-1.</title>
        <authorList>
            <person name="Hosoyama A."/>
            <person name="Sasaki K."/>
            <person name="Harada T."/>
            <person name="Igarashi R."/>
            <person name="Kawakoshi A."/>
            <person name="Sasagawa M."/>
            <person name="Fukada J."/>
            <person name="Nakamura S."/>
            <person name="Katano Y."/>
            <person name="Hanada S."/>
            <person name="Kamagata Y."/>
            <person name="Nakamura N."/>
            <person name="Yamazaki S."/>
            <person name="Fujita N."/>
        </authorList>
    </citation>
    <scope>NUCLEOTIDE SEQUENCE [LARGE SCALE GENOMIC DNA]</scope>
    <source>
        <strain evidence="5">ATCC 700054 / DSM 10555 / JCM 9379 / NBRC 101784 / NCIMB 13414 / VKM Ac-1990 / NM-1</strain>
    </source>
</reference>
<dbReference type="Pfam" id="PF01370">
    <property type="entry name" value="Epimerase"/>
    <property type="match status" value="1"/>
</dbReference>
<dbReference type="STRING" id="1032480.MLP_10370"/>
<dbReference type="InterPro" id="IPR001509">
    <property type="entry name" value="Epimerase_deHydtase"/>
</dbReference>
<feature type="domain" description="NAD-dependent epimerase/dehydratase" evidence="3">
    <location>
        <begin position="3"/>
        <end position="218"/>
    </location>
</feature>
<dbReference type="eggNOG" id="COG0451">
    <property type="taxonomic scope" value="Bacteria"/>
</dbReference>